<organism evidence="1 2">
    <name type="scientific">Natrarchaeobius chitinivorans</name>
    <dbReference type="NCBI Taxonomy" id="1679083"/>
    <lineage>
        <taxon>Archaea</taxon>
        <taxon>Methanobacteriati</taxon>
        <taxon>Methanobacteriota</taxon>
        <taxon>Stenosarchaea group</taxon>
        <taxon>Halobacteria</taxon>
        <taxon>Halobacteriales</taxon>
        <taxon>Natrialbaceae</taxon>
        <taxon>Natrarchaeobius</taxon>
    </lineage>
</organism>
<accession>A0A3N6P9V1</accession>
<name>A0A3N6P9V1_NATCH</name>
<reference evidence="1 2" key="1">
    <citation type="submission" date="2018-10" db="EMBL/GenBank/DDBJ databases">
        <title>Natrarchaeobius chitinivorans gen. nov., sp. nov., and Natrarchaeobius haloalkaliphilus sp. nov., alkaliphilic, chitin-utilizing haloarchaea from hypersaline alkaline lakes.</title>
        <authorList>
            <person name="Sorokin D.Y."/>
            <person name="Elcheninov A.G."/>
            <person name="Kostrikina N.A."/>
            <person name="Bale N.J."/>
            <person name="Sinninghe Damste J.S."/>
            <person name="Khijniak T.V."/>
            <person name="Kublanov I.V."/>
            <person name="Toshchakov S.V."/>
        </authorList>
    </citation>
    <scope>NUCLEOTIDE SEQUENCE [LARGE SCALE GENOMIC DNA]</scope>
    <source>
        <strain evidence="1 2">AArcht4T</strain>
    </source>
</reference>
<evidence type="ECO:0000313" key="2">
    <source>
        <dbReference type="Proteomes" id="UP000282323"/>
    </source>
</evidence>
<proteinExistence type="predicted"/>
<protein>
    <submittedName>
        <fullName evidence="1">Uncharacterized protein</fullName>
    </submittedName>
</protein>
<sequence length="99" mass="11251">MLSDAVIRDCKLSDCKTDFPEFLNVGKACTRMTSGIQDSIEQITESRDTIDDLLVAMYRLQDMDEDTRDVEIKLQTLIERELQQIDNATDDISTEMGQG</sequence>
<comment type="caution">
    <text evidence="1">The sequence shown here is derived from an EMBL/GenBank/DDBJ whole genome shotgun (WGS) entry which is preliminary data.</text>
</comment>
<gene>
    <name evidence="1" type="ORF">EA473_06150</name>
</gene>
<dbReference type="EMBL" id="REGA01000004">
    <property type="protein sequence ID" value="RQG95769.1"/>
    <property type="molecule type" value="Genomic_DNA"/>
</dbReference>
<dbReference type="Proteomes" id="UP000282323">
    <property type="component" value="Unassembled WGS sequence"/>
</dbReference>
<dbReference type="AlphaFoldDB" id="A0A3N6P9V1"/>
<evidence type="ECO:0000313" key="1">
    <source>
        <dbReference type="EMBL" id="RQG95769.1"/>
    </source>
</evidence>
<keyword evidence="2" id="KW-1185">Reference proteome</keyword>